<reference evidence="1" key="1">
    <citation type="submission" date="2016-06" db="UniProtKB">
        <authorList>
            <consortium name="WormBaseParasite"/>
        </authorList>
    </citation>
    <scope>IDENTIFICATION</scope>
</reference>
<accession>A0A183DC66</accession>
<sequence>LSAMAAQCFGNDTATLANAAAAAAQPNPLFYGASPFGLSQLVAVFDLESTELVQEGTLAGMEEDCL</sequence>
<proteinExistence type="predicted"/>
<protein>
    <submittedName>
        <fullName evidence="1">Peptidase A1 domain-containing protein</fullName>
    </submittedName>
</protein>
<organism evidence="1">
    <name type="scientific">Gongylonema pulchrum</name>
    <dbReference type="NCBI Taxonomy" id="637853"/>
    <lineage>
        <taxon>Eukaryota</taxon>
        <taxon>Metazoa</taxon>
        <taxon>Ecdysozoa</taxon>
        <taxon>Nematoda</taxon>
        <taxon>Chromadorea</taxon>
        <taxon>Rhabditida</taxon>
        <taxon>Spirurina</taxon>
        <taxon>Spiruromorpha</taxon>
        <taxon>Spiruroidea</taxon>
        <taxon>Gongylonematidae</taxon>
        <taxon>Gongylonema</taxon>
    </lineage>
</organism>
<evidence type="ECO:0000313" key="1">
    <source>
        <dbReference type="WBParaSite" id="GPUH_0000631601-mRNA-1"/>
    </source>
</evidence>
<name>A0A183DC66_9BILA</name>
<dbReference type="AlphaFoldDB" id="A0A183DC66"/>
<dbReference type="WBParaSite" id="GPUH_0000631601-mRNA-1">
    <property type="protein sequence ID" value="GPUH_0000631601-mRNA-1"/>
    <property type="gene ID" value="GPUH_0000631601"/>
</dbReference>